<keyword evidence="1" id="KW-1133">Transmembrane helix</keyword>
<reference evidence="3" key="1">
    <citation type="journal article" date="2017" name="Front. Plant Sci.">
        <title>Climate Clever Clovers: New Paradigm to Reduce the Environmental Footprint of Ruminants by Breeding Low Methanogenic Forages Utilizing Haplotype Variation.</title>
        <authorList>
            <person name="Kaur P."/>
            <person name="Appels R."/>
            <person name="Bayer P.E."/>
            <person name="Keeble-Gagnere G."/>
            <person name="Wang J."/>
            <person name="Hirakawa H."/>
            <person name="Shirasawa K."/>
            <person name="Vercoe P."/>
            <person name="Stefanova K."/>
            <person name="Durmic Z."/>
            <person name="Nichols P."/>
            <person name="Revell C."/>
            <person name="Isobe S.N."/>
            <person name="Edwards D."/>
            <person name="Erskine W."/>
        </authorList>
    </citation>
    <scope>NUCLEOTIDE SEQUENCE [LARGE SCALE GENOMIC DNA]</scope>
    <source>
        <strain evidence="3">cv. Daliak</strain>
    </source>
</reference>
<organism evidence="2 3">
    <name type="scientific">Trifolium subterraneum</name>
    <name type="common">Subterranean clover</name>
    <dbReference type="NCBI Taxonomy" id="3900"/>
    <lineage>
        <taxon>Eukaryota</taxon>
        <taxon>Viridiplantae</taxon>
        <taxon>Streptophyta</taxon>
        <taxon>Embryophyta</taxon>
        <taxon>Tracheophyta</taxon>
        <taxon>Spermatophyta</taxon>
        <taxon>Magnoliopsida</taxon>
        <taxon>eudicotyledons</taxon>
        <taxon>Gunneridae</taxon>
        <taxon>Pentapetalae</taxon>
        <taxon>rosids</taxon>
        <taxon>fabids</taxon>
        <taxon>Fabales</taxon>
        <taxon>Fabaceae</taxon>
        <taxon>Papilionoideae</taxon>
        <taxon>50 kb inversion clade</taxon>
        <taxon>NPAAA clade</taxon>
        <taxon>Hologalegina</taxon>
        <taxon>IRL clade</taxon>
        <taxon>Trifolieae</taxon>
        <taxon>Trifolium</taxon>
    </lineage>
</organism>
<keyword evidence="1" id="KW-0812">Transmembrane</keyword>
<dbReference type="EMBL" id="DF973502">
    <property type="protein sequence ID" value="GAU32705.1"/>
    <property type="molecule type" value="Genomic_DNA"/>
</dbReference>
<dbReference type="Proteomes" id="UP000242715">
    <property type="component" value="Unassembled WGS sequence"/>
</dbReference>
<feature type="transmembrane region" description="Helical" evidence="1">
    <location>
        <begin position="84"/>
        <end position="107"/>
    </location>
</feature>
<name>A0A2Z6N9S2_TRISU</name>
<feature type="transmembrane region" description="Helical" evidence="1">
    <location>
        <begin position="60"/>
        <end position="78"/>
    </location>
</feature>
<evidence type="ECO:0000256" key="1">
    <source>
        <dbReference type="SAM" id="Phobius"/>
    </source>
</evidence>
<feature type="transmembrane region" description="Helical" evidence="1">
    <location>
        <begin position="144"/>
        <end position="166"/>
    </location>
</feature>
<feature type="transmembrane region" description="Helical" evidence="1">
    <location>
        <begin position="20"/>
        <end position="53"/>
    </location>
</feature>
<protein>
    <submittedName>
        <fullName evidence="2">Uncharacterized protein</fullName>
    </submittedName>
</protein>
<feature type="transmembrane region" description="Helical" evidence="1">
    <location>
        <begin position="178"/>
        <end position="195"/>
    </location>
</feature>
<dbReference type="AlphaFoldDB" id="A0A2Z6N9S2"/>
<sequence length="197" mass="21883">MGFRCSDNDFGGVPYSGNVFGVFVVPATVLVVALCSGVVLVLAVAPVSVLVVVICCSGDNVRGVVFSGFCLFVLFWWWDMVLAWVFDVGVALWIILPLVFSLLSGWFSVLSESLILFLSFLSCSFGRVSGVDVSWNFFQSFSQLRLLPFTPLLCCFWFCSGLRGYFLRFGVFLSRFCFDIRMCVALALGLLFWLSRG</sequence>
<feature type="transmembrane region" description="Helical" evidence="1">
    <location>
        <begin position="114"/>
        <end position="138"/>
    </location>
</feature>
<keyword evidence="1" id="KW-0472">Membrane</keyword>
<proteinExistence type="predicted"/>
<gene>
    <name evidence="2" type="ORF">TSUD_145790</name>
</gene>
<evidence type="ECO:0000313" key="3">
    <source>
        <dbReference type="Proteomes" id="UP000242715"/>
    </source>
</evidence>
<accession>A0A2Z6N9S2</accession>
<evidence type="ECO:0000313" key="2">
    <source>
        <dbReference type="EMBL" id="GAU32705.1"/>
    </source>
</evidence>
<keyword evidence="3" id="KW-1185">Reference proteome</keyword>